<dbReference type="AlphaFoldDB" id="A0A858REZ5"/>
<name>A0A858REZ5_9BACT</name>
<protein>
    <submittedName>
        <fullName evidence="2">DUF1737 domain-containing protein</fullName>
    </submittedName>
</protein>
<feature type="region of interest" description="Disordered" evidence="1">
    <location>
        <begin position="89"/>
        <end position="113"/>
    </location>
</feature>
<gene>
    <name evidence="2" type="ORF">HHL09_07665</name>
</gene>
<accession>A0A858REZ5</accession>
<evidence type="ECO:0000256" key="1">
    <source>
        <dbReference type="SAM" id="MobiDB-lite"/>
    </source>
</evidence>
<evidence type="ECO:0000313" key="3">
    <source>
        <dbReference type="Proteomes" id="UP000501812"/>
    </source>
</evidence>
<dbReference type="KEGG" id="luo:HHL09_07665"/>
<keyword evidence="3" id="KW-1185">Reference proteome</keyword>
<reference evidence="2 3" key="1">
    <citation type="submission" date="2020-04" db="EMBL/GenBank/DDBJ databases">
        <title>Luteolibacter sp. G-1-1-1 isolated from soil.</title>
        <authorList>
            <person name="Dahal R.H."/>
        </authorList>
    </citation>
    <scope>NUCLEOTIDE SEQUENCE [LARGE SCALE GENOMIC DNA]</scope>
    <source>
        <strain evidence="2 3">G-1-1-1</strain>
    </source>
</reference>
<dbReference type="Proteomes" id="UP000501812">
    <property type="component" value="Chromosome"/>
</dbReference>
<organism evidence="2 3">
    <name type="scientific">Luteolibacter luteus</name>
    <dbReference type="NCBI Taxonomy" id="2728835"/>
    <lineage>
        <taxon>Bacteria</taxon>
        <taxon>Pseudomonadati</taxon>
        <taxon>Verrucomicrobiota</taxon>
        <taxon>Verrucomicrobiia</taxon>
        <taxon>Verrucomicrobiales</taxon>
        <taxon>Verrucomicrobiaceae</taxon>
        <taxon>Luteolibacter</taxon>
    </lineage>
</organism>
<dbReference type="RefSeq" id="WP_169453979.1">
    <property type="nucleotide sequence ID" value="NZ_CP051774.1"/>
</dbReference>
<proteinExistence type="predicted"/>
<evidence type="ECO:0000313" key="2">
    <source>
        <dbReference type="EMBL" id="QJE95666.1"/>
    </source>
</evidence>
<dbReference type="EMBL" id="CP051774">
    <property type="protein sequence ID" value="QJE95666.1"/>
    <property type="molecule type" value="Genomic_DNA"/>
</dbReference>
<sequence length="113" mass="12237">MDLTKYTVVTSDDFGVFEDRVNQLIGDGWKLQGGVTGTALPDTKAGLVHVQWSQALVLPARAAALEVQEEMEKPMPTDFEREAGLTVLPEEGRPGQAGGFVAGQPLLEDQEIR</sequence>